<dbReference type="InterPro" id="IPR002725">
    <property type="entry name" value="YgjP-like_metallopeptidase"/>
</dbReference>
<dbReference type="Gene3D" id="3.30.2010.10">
    <property type="entry name" value="Metalloproteases ('zincins'), catalytic domain"/>
    <property type="match status" value="1"/>
</dbReference>
<name>A0A9X4LFF6_9BURK</name>
<accession>A0A9X4LFF6</accession>
<protein>
    <submittedName>
        <fullName evidence="3">M48 family peptidase</fullName>
    </submittedName>
</protein>
<gene>
    <name evidence="3" type="ORF">EXJ73_04710</name>
</gene>
<feature type="domain" description="YgjP-like metallopeptidase" evidence="2">
    <location>
        <begin position="97"/>
        <end position="304"/>
    </location>
</feature>
<dbReference type="Pfam" id="PF01863">
    <property type="entry name" value="YgjP-like"/>
    <property type="match status" value="1"/>
</dbReference>
<dbReference type="InterPro" id="IPR053136">
    <property type="entry name" value="UTP_pyrophosphatase-like"/>
</dbReference>
<feature type="region of interest" description="Disordered" evidence="1">
    <location>
        <begin position="1"/>
        <end position="40"/>
    </location>
</feature>
<evidence type="ECO:0000313" key="4">
    <source>
        <dbReference type="Proteomes" id="UP001152766"/>
    </source>
</evidence>
<keyword evidence="4" id="KW-1185">Reference proteome</keyword>
<organism evidence="3 4">
    <name type="scientific">Pelomonas aquatica</name>
    <dbReference type="NCBI Taxonomy" id="431058"/>
    <lineage>
        <taxon>Bacteria</taxon>
        <taxon>Pseudomonadati</taxon>
        <taxon>Pseudomonadota</taxon>
        <taxon>Betaproteobacteria</taxon>
        <taxon>Burkholderiales</taxon>
        <taxon>Sphaerotilaceae</taxon>
        <taxon>Roseateles</taxon>
    </lineage>
</organism>
<evidence type="ECO:0000259" key="2">
    <source>
        <dbReference type="Pfam" id="PF01863"/>
    </source>
</evidence>
<comment type="caution">
    <text evidence="3">The sequence shown here is derived from an EMBL/GenBank/DDBJ whole genome shotgun (WGS) entry which is preliminary data.</text>
</comment>
<dbReference type="AlphaFoldDB" id="A0A9X4LFF6"/>
<evidence type="ECO:0000256" key="1">
    <source>
        <dbReference type="SAM" id="MobiDB-lite"/>
    </source>
</evidence>
<dbReference type="EMBL" id="SGUG01000005">
    <property type="protein sequence ID" value="MDG0861774.1"/>
    <property type="molecule type" value="Genomic_DNA"/>
</dbReference>
<dbReference type="PANTHER" id="PTHR30399:SF1">
    <property type="entry name" value="UTP PYROPHOSPHATASE"/>
    <property type="match status" value="1"/>
</dbReference>
<dbReference type="PANTHER" id="PTHR30399">
    <property type="entry name" value="UNCHARACTERIZED PROTEIN YGJP"/>
    <property type="match status" value="1"/>
</dbReference>
<dbReference type="CDD" id="cd07344">
    <property type="entry name" value="M48_yhfN_like"/>
    <property type="match status" value="1"/>
</dbReference>
<reference evidence="3" key="1">
    <citation type="submission" date="2019-02" db="EMBL/GenBank/DDBJ databases">
        <title>Draft genome of the type strain Pelomonas aquatica CCUG 52575T.</title>
        <authorList>
            <person name="Gomila M."/>
            <person name="Lalucat J."/>
        </authorList>
    </citation>
    <scope>NUCLEOTIDE SEQUENCE</scope>
    <source>
        <strain evidence="3">CCUG 52575</strain>
    </source>
</reference>
<proteinExistence type="predicted"/>
<dbReference type="Proteomes" id="UP001152766">
    <property type="component" value="Unassembled WGS sequence"/>
</dbReference>
<sequence>MDIAHPLPASPAPSKGALPAARQSRLRGSHSIKPTIRTDATMPAKRPAPLLQDSQLSLFDVAPEIAPAEPGAARALRELWLGQHRIGYELKRARRRSIGFVVGPQGLRVSAPRWVPINEIERALHHKGEWILRKLVEQRERQQRMQAARIDWLDGGQLPYLGAALTLVVAPGEREVVWDTATRELRLPLPGGAAAEQVRDLAQAWLKARAREDFLPRCQRFAALLGVTMSSLRLSSAQTRWGSASADGSIRLNWRLIHFTPAIIDYVVAHELAHLREMNHSPAFWDTVRSVLPDFERSREALRDESIVVQ</sequence>
<evidence type="ECO:0000313" key="3">
    <source>
        <dbReference type="EMBL" id="MDG0861774.1"/>
    </source>
</evidence>